<reference evidence="2 3" key="1">
    <citation type="journal article" date="2016" name="Nat. Commun.">
        <title>Thousands of microbial genomes shed light on interconnected biogeochemical processes in an aquifer system.</title>
        <authorList>
            <person name="Anantharaman K."/>
            <person name="Brown C.T."/>
            <person name="Hug L.A."/>
            <person name="Sharon I."/>
            <person name="Castelle C.J."/>
            <person name="Probst A.J."/>
            <person name="Thomas B.C."/>
            <person name="Singh A."/>
            <person name="Wilkins M.J."/>
            <person name="Karaoz U."/>
            <person name="Brodie E.L."/>
            <person name="Williams K.H."/>
            <person name="Hubbard S.S."/>
            <person name="Banfield J.F."/>
        </authorList>
    </citation>
    <scope>NUCLEOTIDE SEQUENCE [LARGE SCALE GENOMIC DNA]</scope>
</reference>
<evidence type="ECO:0000313" key="3">
    <source>
        <dbReference type="Proteomes" id="UP000177480"/>
    </source>
</evidence>
<sequence length="60" mass="6841">MSLRENKDKTPEERARETALAEKLLGIELESFDAIYTDPMVQPIPSPDENEDGEKEHPTK</sequence>
<evidence type="ECO:0000256" key="1">
    <source>
        <dbReference type="SAM" id="MobiDB-lite"/>
    </source>
</evidence>
<proteinExistence type="predicted"/>
<evidence type="ECO:0000313" key="2">
    <source>
        <dbReference type="EMBL" id="OGZ42785.1"/>
    </source>
</evidence>
<organism evidence="2 3">
    <name type="scientific">Candidatus Ryanbacteria bacterium RIFCSPHIGHO2_01_FULL_45_22</name>
    <dbReference type="NCBI Taxonomy" id="1802114"/>
    <lineage>
        <taxon>Bacteria</taxon>
        <taxon>Candidatus Ryaniibacteriota</taxon>
    </lineage>
</organism>
<dbReference type="AlphaFoldDB" id="A0A1G2FXH9"/>
<accession>A0A1G2FXH9</accession>
<dbReference type="EMBL" id="MHNK01000022">
    <property type="protein sequence ID" value="OGZ42785.1"/>
    <property type="molecule type" value="Genomic_DNA"/>
</dbReference>
<protein>
    <submittedName>
        <fullName evidence="2">Uncharacterized protein</fullName>
    </submittedName>
</protein>
<dbReference type="Proteomes" id="UP000177480">
    <property type="component" value="Unassembled WGS sequence"/>
</dbReference>
<feature type="region of interest" description="Disordered" evidence="1">
    <location>
        <begin position="38"/>
        <end position="60"/>
    </location>
</feature>
<comment type="caution">
    <text evidence="2">The sequence shown here is derived from an EMBL/GenBank/DDBJ whole genome shotgun (WGS) entry which is preliminary data.</text>
</comment>
<name>A0A1G2FXH9_9BACT</name>
<gene>
    <name evidence="2" type="ORF">A2719_02090</name>
</gene>
<dbReference type="STRING" id="1802114.A2719_02090"/>